<proteinExistence type="predicted"/>
<dbReference type="SUPFAM" id="SSF50346">
    <property type="entry name" value="PRC-barrel domain"/>
    <property type="match status" value="1"/>
</dbReference>
<evidence type="ECO:0000313" key="5">
    <source>
        <dbReference type="Proteomes" id="UP001501490"/>
    </source>
</evidence>
<dbReference type="InterPro" id="IPR011033">
    <property type="entry name" value="PRC_barrel-like_sf"/>
</dbReference>
<comment type="caution">
    <text evidence="4">The sequence shown here is derived from an EMBL/GenBank/DDBJ whole genome shotgun (WGS) entry which is preliminary data.</text>
</comment>
<sequence length="444" mass="49023">MATSTANSVFVSRIRGLPVLDAAADQVGRVRDVVVQRRAEGRAPRVKGLVVELFARRRIFIPMERVRSVDPSQVVISGVVNTRRFERRDTETLVIDDLFDLVVLRADHHGSAVIFDVAMRLVRSREWELSEIALRDQPSTRPFGVQRFGRPGHVVIVDWHEVALFADAQVRSTDQLIAQMEDMKPADIARELHDMSPERRAEVASALDDSKLADALEELPDDEQVQLISELDTERAADILEEMDPDDAADLIAELSPDMAEVLLDRMEPDEAKDVRRLLNYAEFTAGGMMTPEPVILAPDATVADALAMVRDAELTPALACMVYVCRPPMETPTGRYVGGVHIQRLLREPPSTLISGLIDSELEPLQDTANLHAVSRYFATYNLVNAPVVDGQHRLIGAVTVDDVLDHVLPPDWRGTQLDALSSQAESGQSEARSAVAGGVRRG</sequence>
<dbReference type="Pfam" id="PF05239">
    <property type="entry name" value="PRC"/>
    <property type="match status" value="1"/>
</dbReference>
<dbReference type="InterPro" id="IPR046342">
    <property type="entry name" value="CBS_dom_sf"/>
</dbReference>
<reference evidence="5" key="1">
    <citation type="journal article" date="2019" name="Int. J. Syst. Evol. Microbiol.">
        <title>The Global Catalogue of Microorganisms (GCM) 10K type strain sequencing project: providing services to taxonomists for standard genome sequencing and annotation.</title>
        <authorList>
            <consortium name="The Broad Institute Genomics Platform"/>
            <consortium name="The Broad Institute Genome Sequencing Center for Infectious Disease"/>
            <person name="Wu L."/>
            <person name="Ma J."/>
        </authorList>
    </citation>
    <scope>NUCLEOTIDE SEQUENCE [LARGE SCALE GENOMIC DNA]</scope>
    <source>
        <strain evidence="5">JCM 16929</strain>
    </source>
</reference>
<dbReference type="InterPro" id="IPR038076">
    <property type="entry name" value="MgtE_N_sf"/>
</dbReference>
<dbReference type="EMBL" id="BAABAB010000014">
    <property type="protein sequence ID" value="GAA3617053.1"/>
    <property type="molecule type" value="Genomic_DNA"/>
</dbReference>
<dbReference type="Gene3D" id="2.30.30.240">
    <property type="entry name" value="PRC-barrel domain"/>
    <property type="match status" value="1"/>
</dbReference>
<keyword evidence="1" id="KW-0129">CBS domain</keyword>
<dbReference type="Gene3D" id="1.25.60.10">
    <property type="entry name" value="MgtE N-terminal domain-like"/>
    <property type="match status" value="1"/>
</dbReference>
<feature type="region of interest" description="Disordered" evidence="2">
    <location>
        <begin position="423"/>
        <end position="444"/>
    </location>
</feature>
<dbReference type="Pfam" id="PF03448">
    <property type="entry name" value="MgtE_N"/>
    <property type="match status" value="1"/>
</dbReference>
<organism evidence="4 5">
    <name type="scientific">Microlunatus ginsengisoli</name>
    <dbReference type="NCBI Taxonomy" id="363863"/>
    <lineage>
        <taxon>Bacteria</taxon>
        <taxon>Bacillati</taxon>
        <taxon>Actinomycetota</taxon>
        <taxon>Actinomycetes</taxon>
        <taxon>Propionibacteriales</taxon>
        <taxon>Propionibacteriaceae</taxon>
        <taxon>Microlunatus</taxon>
    </lineage>
</organism>
<protein>
    <submittedName>
        <fullName evidence="4">CBS domain-containing protein</fullName>
    </submittedName>
</protein>
<dbReference type="InterPro" id="IPR027275">
    <property type="entry name" value="PRC-brl_dom"/>
</dbReference>
<dbReference type="CDD" id="cd04606">
    <property type="entry name" value="CBS_pair_Mg_transporter"/>
    <property type="match status" value="1"/>
</dbReference>
<evidence type="ECO:0000313" key="4">
    <source>
        <dbReference type="EMBL" id="GAA3617053.1"/>
    </source>
</evidence>
<gene>
    <name evidence="4" type="ORF">GCM10022236_18950</name>
</gene>
<dbReference type="PANTHER" id="PTHR43773">
    <property type="entry name" value="MAGNESIUM TRANSPORTER MGTE"/>
    <property type="match status" value="1"/>
</dbReference>
<evidence type="ECO:0000256" key="1">
    <source>
        <dbReference type="PROSITE-ProRule" id="PRU00703"/>
    </source>
</evidence>
<feature type="compositionally biased region" description="Polar residues" evidence="2">
    <location>
        <begin position="423"/>
        <end position="433"/>
    </location>
</feature>
<dbReference type="Pfam" id="PF00571">
    <property type="entry name" value="CBS"/>
    <property type="match status" value="1"/>
</dbReference>
<dbReference type="InterPro" id="IPR058838">
    <property type="entry name" value="SH3_actinomycetes"/>
</dbReference>
<dbReference type="SUPFAM" id="SSF158791">
    <property type="entry name" value="MgtE N-terminal domain-like"/>
    <property type="match status" value="1"/>
</dbReference>
<dbReference type="Pfam" id="PF26205">
    <property type="entry name" value="SH3_actinomycetes"/>
    <property type="match status" value="1"/>
</dbReference>
<keyword evidence="5" id="KW-1185">Reference proteome</keyword>
<dbReference type="SUPFAM" id="SSF54631">
    <property type="entry name" value="CBS-domain pair"/>
    <property type="match status" value="1"/>
</dbReference>
<dbReference type="Proteomes" id="UP001501490">
    <property type="component" value="Unassembled WGS sequence"/>
</dbReference>
<dbReference type="PANTHER" id="PTHR43773:SF1">
    <property type="entry name" value="MAGNESIUM TRANSPORTER MGTE"/>
    <property type="match status" value="1"/>
</dbReference>
<dbReference type="PROSITE" id="PS51371">
    <property type="entry name" value="CBS"/>
    <property type="match status" value="1"/>
</dbReference>
<name>A0ABP6ZRP7_9ACTN</name>
<evidence type="ECO:0000259" key="3">
    <source>
        <dbReference type="PROSITE" id="PS51371"/>
    </source>
</evidence>
<dbReference type="Gene3D" id="3.10.580.10">
    <property type="entry name" value="CBS-domain"/>
    <property type="match status" value="1"/>
</dbReference>
<evidence type="ECO:0000256" key="2">
    <source>
        <dbReference type="SAM" id="MobiDB-lite"/>
    </source>
</evidence>
<dbReference type="InterPro" id="IPR006668">
    <property type="entry name" value="Mg_transptr_MgtE_intracell_dom"/>
</dbReference>
<accession>A0ABP6ZRP7</accession>
<dbReference type="InterPro" id="IPR000644">
    <property type="entry name" value="CBS_dom"/>
</dbReference>
<dbReference type="SMART" id="SM00924">
    <property type="entry name" value="MgtE_N"/>
    <property type="match status" value="1"/>
</dbReference>
<feature type="domain" description="CBS" evidence="3">
    <location>
        <begin position="290"/>
        <end position="361"/>
    </location>
</feature>
<dbReference type="RefSeq" id="WP_344803771.1">
    <property type="nucleotide sequence ID" value="NZ_BAABAB010000014.1"/>
</dbReference>
<dbReference type="InterPro" id="IPR006669">
    <property type="entry name" value="MgtE_transporter"/>
</dbReference>